<gene>
    <name evidence="2" type="ORF">NCTC10738_03385</name>
</gene>
<keyword evidence="3" id="KW-1185">Reference proteome</keyword>
<organism evidence="2 3">
    <name type="scientific">Shewanella algae</name>
    <dbReference type="NCBI Taxonomy" id="38313"/>
    <lineage>
        <taxon>Bacteria</taxon>
        <taxon>Pseudomonadati</taxon>
        <taxon>Pseudomonadota</taxon>
        <taxon>Gammaproteobacteria</taxon>
        <taxon>Alteromonadales</taxon>
        <taxon>Shewanellaceae</taxon>
        <taxon>Shewanella</taxon>
    </lineage>
</organism>
<name>A0A380BIX7_9GAMM</name>
<reference evidence="2 3" key="1">
    <citation type="submission" date="2018-06" db="EMBL/GenBank/DDBJ databases">
        <authorList>
            <consortium name="Pathogen Informatics"/>
            <person name="Doyle S."/>
        </authorList>
    </citation>
    <scope>NUCLEOTIDE SEQUENCE [LARGE SCALE GENOMIC DNA]</scope>
    <source>
        <strain evidence="2 3">NCTC10738</strain>
    </source>
</reference>
<dbReference type="Proteomes" id="UP000254069">
    <property type="component" value="Unassembled WGS sequence"/>
</dbReference>
<dbReference type="RefSeq" id="WP_107352931.1">
    <property type="nucleotide sequence ID" value="NZ_AP024612.1"/>
</dbReference>
<evidence type="ECO:0000259" key="1">
    <source>
        <dbReference type="Pfam" id="PF04383"/>
    </source>
</evidence>
<evidence type="ECO:0000313" key="2">
    <source>
        <dbReference type="EMBL" id="SUJ02000.1"/>
    </source>
</evidence>
<sequence length="231" mass="26766">MKNITLTFNNITATVYPNEDGMYDLNDIHRAFKLPNSKLPHQWRHRVRDSLSRRAKLRFGVSTSPSGHRLNHTWATQEALYAYAMWCDVEFYMVVVNTFTALTNGDIEKAQEIAQTVVSVHEQRATELYLQGQRGGHAMRKALEELNGDVDKAIELMDRIAREFPSTATTERDAYWTSVSTVLKHMADDYRVNTKHFDLTTYGKFETLRHHCTKRLKCLAKFRLTKATKHD</sequence>
<protein>
    <submittedName>
        <fullName evidence="2">KilA-N domain</fullName>
    </submittedName>
</protein>
<evidence type="ECO:0000313" key="3">
    <source>
        <dbReference type="Proteomes" id="UP000254069"/>
    </source>
</evidence>
<dbReference type="Pfam" id="PF04383">
    <property type="entry name" value="KilA-N"/>
    <property type="match status" value="1"/>
</dbReference>
<dbReference type="EMBL" id="UGYO01000002">
    <property type="protein sequence ID" value="SUJ02000.1"/>
    <property type="molecule type" value="Genomic_DNA"/>
</dbReference>
<feature type="domain" description="KilA/APSES-type HTH DNA-binding" evidence="1">
    <location>
        <begin position="8"/>
        <end position="103"/>
    </location>
</feature>
<proteinExistence type="predicted"/>
<dbReference type="AlphaFoldDB" id="A0A380BIX7"/>
<dbReference type="InterPro" id="IPR018004">
    <property type="entry name" value="KilA/APSES_HTH"/>
</dbReference>
<accession>A0A380BIX7</accession>